<dbReference type="Proteomes" id="UP001055125">
    <property type="component" value="Unassembled WGS sequence"/>
</dbReference>
<evidence type="ECO:0000256" key="3">
    <source>
        <dbReference type="ARBA" id="ARBA00022692"/>
    </source>
</evidence>
<evidence type="ECO:0000256" key="2">
    <source>
        <dbReference type="ARBA" id="ARBA00022475"/>
    </source>
</evidence>
<feature type="transmembrane region" description="Helical" evidence="6">
    <location>
        <begin position="109"/>
        <end position="130"/>
    </location>
</feature>
<feature type="transmembrane region" description="Helical" evidence="6">
    <location>
        <begin position="81"/>
        <end position="103"/>
    </location>
</feature>
<evidence type="ECO:0008006" key="9">
    <source>
        <dbReference type="Google" id="ProtNLM"/>
    </source>
</evidence>
<evidence type="ECO:0000256" key="1">
    <source>
        <dbReference type="ARBA" id="ARBA00004651"/>
    </source>
</evidence>
<evidence type="ECO:0000256" key="6">
    <source>
        <dbReference type="SAM" id="Phobius"/>
    </source>
</evidence>
<reference evidence="7" key="2">
    <citation type="submission" date="2021-08" db="EMBL/GenBank/DDBJ databases">
        <authorList>
            <person name="Tani A."/>
            <person name="Ola A."/>
            <person name="Ogura Y."/>
            <person name="Katsura K."/>
            <person name="Hayashi T."/>
        </authorList>
    </citation>
    <scope>NUCLEOTIDE SEQUENCE</scope>
    <source>
        <strain evidence="7">DSM 19015</strain>
    </source>
</reference>
<feature type="transmembrane region" description="Helical" evidence="6">
    <location>
        <begin position="439"/>
        <end position="460"/>
    </location>
</feature>
<gene>
    <name evidence="7" type="ORF">OCOJLMKI_1163</name>
</gene>
<dbReference type="PANTHER" id="PTHR30250:SF31">
    <property type="entry name" value="INNER MEMBRANE PROTEIN YGHQ"/>
    <property type="match status" value="1"/>
</dbReference>
<keyword evidence="3 6" id="KW-0812">Transmembrane</keyword>
<comment type="caution">
    <text evidence="7">The sequence shown here is derived from an EMBL/GenBank/DDBJ whole genome shotgun (WGS) entry which is preliminary data.</text>
</comment>
<accession>A0ABQ4RT73</accession>
<sequence length="477" mass="50115">MLLRKTLLYLPSNALGPLIQLGTILVWTFWLSPADLGIYALVTALQDLVHLASVTWWSQYVLRYLGIRGEETRRIQDRTELAVLAVMGVAQAAIVPGLILLAVTGTVDALLLASITGASVARSIVVHWGVRARAEQRIGINGLAQTLAPALSLVFALLLFHAFAPSLTVIFAGMALGHLVVAALILRPLGLVPVTPHLDREILHTGLRYGTLATLGAVFAWVSMQSVRFTTDVILGTAAVGLMTVGWGIGQRIATQIAVIATAAIFPHAIARAREEGAMAGFNQLAAAGPILIAALLPATVGGMLVAAPLADLLTAGPYREATATILPYAMLAGAFRVFRHHYLDEVLQLAERPDIMTKLDAFEAVATVILCVLGTLLYGMMGGAAGCLAASAVTTVIAIFAMPPQADVRLSARQIGPSVMATAAMAAIVIAMPEPRHLAELTASIAAGSATYALTLAALERRRLRAWLSTSSVSAS</sequence>
<dbReference type="RefSeq" id="WP_238243160.1">
    <property type="nucleotide sequence ID" value="NZ_BPQP01000017.1"/>
</dbReference>
<feature type="transmembrane region" description="Helical" evidence="6">
    <location>
        <begin position="7"/>
        <end position="30"/>
    </location>
</feature>
<feature type="transmembrane region" description="Helical" evidence="6">
    <location>
        <begin position="416"/>
        <end position="433"/>
    </location>
</feature>
<feature type="transmembrane region" description="Helical" evidence="6">
    <location>
        <begin position="142"/>
        <end position="163"/>
    </location>
</feature>
<feature type="transmembrane region" description="Helical" evidence="6">
    <location>
        <begin position="169"/>
        <end position="186"/>
    </location>
</feature>
<evidence type="ECO:0000313" key="8">
    <source>
        <dbReference type="Proteomes" id="UP001055125"/>
    </source>
</evidence>
<feature type="transmembrane region" description="Helical" evidence="6">
    <location>
        <begin position="384"/>
        <end position="404"/>
    </location>
</feature>
<comment type="subcellular location">
    <subcellularLocation>
        <location evidence="1">Cell membrane</location>
        <topology evidence="1">Multi-pass membrane protein</topology>
    </subcellularLocation>
</comment>
<dbReference type="PANTHER" id="PTHR30250">
    <property type="entry name" value="PST FAMILY PREDICTED COLANIC ACID TRANSPORTER"/>
    <property type="match status" value="1"/>
</dbReference>
<evidence type="ECO:0000313" key="7">
    <source>
        <dbReference type="EMBL" id="GJD93965.1"/>
    </source>
</evidence>
<feature type="transmembrane region" description="Helical" evidence="6">
    <location>
        <begin position="322"/>
        <end position="339"/>
    </location>
</feature>
<feature type="transmembrane region" description="Helical" evidence="6">
    <location>
        <begin position="360"/>
        <end position="378"/>
    </location>
</feature>
<evidence type="ECO:0000256" key="4">
    <source>
        <dbReference type="ARBA" id="ARBA00022989"/>
    </source>
</evidence>
<proteinExistence type="predicted"/>
<keyword evidence="2" id="KW-1003">Cell membrane</keyword>
<dbReference type="InterPro" id="IPR050833">
    <property type="entry name" value="Poly_Biosynth_Transport"/>
</dbReference>
<reference evidence="7" key="1">
    <citation type="journal article" date="2021" name="Front. Microbiol.">
        <title>Comprehensive Comparative Genomics and Phenotyping of Methylobacterium Species.</title>
        <authorList>
            <person name="Alessa O."/>
            <person name="Ogura Y."/>
            <person name="Fujitani Y."/>
            <person name="Takami H."/>
            <person name="Hayashi T."/>
            <person name="Sahin N."/>
            <person name="Tani A."/>
        </authorList>
    </citation>
    <scope>NUCLEOTIDE SEQUENCE</scope>
    <source>
        <strain evidence="7">DSM 19015</strain>
    </source>
</reference>
<organism evidence="7 8">
    <name type="scientific">Methylobacterium iners</name>
    <dbReference type="NCBI Taxonomy" id="418707"/>
    <lineage>
        <taxon>Bacteria</taxon>
        <taxon>Pseudomonadati</taxon>
        <taxon>Pseudomonadota</taxon>
        <taxon>Alphaproteobacteria</taxon>
        <taxon>Hyphomicrobiales</taxon>
        <taxon>Methylobacteriaceae</taxon>
        <taxon>Methylobacterium</taxon>
    </lineage>
</organism>
<feature type="transmembrane region" description="Helical" evidence="6">
    <location>
        <begin position="36"/>
        <end position="60"/>
    </location>
</feature>
<name>A0ABQ4RT73_9HYPH</name>
<dbReference type="EMBL" id="BPQP01000017">
    <property type="protein sequence ID" value="GJD93965.1"/>
    <property type="molecule type" value="Genomic_DNA"/>
</dbReference>
<keyword evidence="5 6" id="KW-0472">Membrane</keyword>
<evidence type="ECO:0000256" key="5">
    <source>
        <dbReference type="ARBA" id="ARBA00023136"/>
    </source>
</evidence>
<feature type="transmembrane region" description="Helical" evidence="6">
    <location>
        <begin position="285"/>
        <end position="310"/>
    </location>
</feature>
<protein>
    <recommendedName>
        <fullName evidence="9">Polysaccharide biosynthesis protein</fullName>
    </recommendedName>
</protein>
<keyword evidence="8" id="KW-1185">Reference proteome</keyword>
<keyword evidence="4 6" id="KW-1133">Transmembrane helix</keyword>
<feature type="transmembrane region" description="Helical" evidence="6">
    <location>
        <begin position="207"/>
        <end position="224"/>
    </location>
</feature>